<dbReference type="SUPFAM" id="SSF109604">
    <property type="entry name" value="HD-domain/PDEase-like"/>
    <property type="match status" value="1"/>
</dbReference>
<name>A0A1F6NL82_9BACT</name>
<accession>A0A1F6NL82</accession>
<dbReference type="Proteomes" id="UP000177803">
    <property type="component" value="Unassembled WGS sequence"/>
</dbReference>
<reference evidence="1 2" key="1">
    <citation type="journal article" date="2016" name="Nat. Commun.">
        <title>Thousands of microbial genomes shed light on interconnected biogeochemical processes in an aquifer system.</title>
        <authorList>
            <person name="Anantharaman K."/>
            <person name="Brown C.T."/>
            <person name="Hug L.A."/>
            <person name="Sharon I."/>
            <person name="Castelle C.J."/>
            <person name="Probst A.J."/>
            <person name="Thomas B.C."/>
            <person name="Singh A."/>
            <person name="Wilkins M.J."/>
            <person name="Karaoz U."/>
            <person name="Brodie E.L."/>
            <person name="Williams K.H."/>
            <person name="Hubbard S.S."/>
            <person name="Banfield J.F."/>
        </authorList>
    </citation>
    <scope>NUCLEOTIDE SEQUENCE [LARGE SCALE GENOMIC DNA]</scope>
</reference>
<proteinExistence type="predicted"/>
<dbReference type="AlphaFoldDB" id="A0A1F6NL82"/>
<protein>
    <submittedName>
        <fullName evidence="1">Uncharacterized protein</fullName>
    </submittedName>
</protein>
<organism evidence="1 2">
    <name type="scientific">Candidatus Magasanikbacteria bacterium RIFOXYA2_FULL_44_8</name>
    <dbReference type="NCBI Taxonomy" id="1798696"/>
    <lineage>
        <taxon>Bacteria</taxon>
        <taxon>Candidatus Magasanikiibacteriota</taxon>
    </lineage>
</organism>
<evidence type="ECO:0000313" key="1">
    <source>
        <dbReference type="EMBL" id="OGH84619.1"/>
    </source>
</evidence>
<gene>
    <name evidence="1" type="ORF">A2261_01865</name>
</gene>
<comment type="caution">
    <text evidence="1">The sequence shown here is derived from an EMBL/GenBank/DDBJ whole genome shotgun (WGS) entry which is preliminary data.</text>
</comment>
<dbReference type="EMBL" id="MFQR01000011">
    <property type="protein sequence ID" value="OGH84619.1"/>
    <property type="molecule type" value="Genomic_DNA"/>
</dbReference>
<sequence>MQEGFDNFRQLKSARSPGHEVAHVLDNLNSAVRIFDEYGDFSEAEKLEVILSCLGHDLGRYVENAFSEIDQKDILFLMPALVGFRSMKKNGMPKPLQLRVLYDIASGPIPETKHRTADTVHQCDREYLAGTGVVARSLAYDVAVVGMELMVPNKEEFKLKLPVPESADDQWFLTQMEFFMRNVYPPMSPDGSAVVDNMKLENVVIEMLATEGKEKEFKQVFSPELGLVEPEKLHKSKKPIANEIFVAAQKEKENFFNNVDLGEYVPGKELGLIKVLVNSNNISLPVDFDDKLTEKLDHCSDQERKNLWLVIKYTLSKCHERRIRDLQKLEKKQNGSGVSAVVAKWLVEELQLREAAS</sequence>
<evidence type="ECO:0000313" key="2">
    <source>
        <dbReference type="Proteomes" id="UP000177803"/>
    </source>
</evidence>